<dbReference type="OrthoDB" id="4793422at2"/>
<comment type="caution">
    <text evidence="1">The sequence shown here is derived from an EMBL/GenBank/DDBJ whole genome shotgun (WGS) entry which is preliminary data.</text>
</comment>
<dbReference type="EMBL" id="VBUU01000046">
    <property type="protein sequence ID" value="TLF94847.1"/>
    <property type="molecule type" value="Genomic_DNA"/>
</dbReference>
<accession>A0A2L2JKY1</accession>
<organism evidence="1 3">
    <name type="scientific">Nocardia cyriacigeorgica</name>
    <dbReference type="NCBI Taxonomy" id="135487"/>
    <lineage>
        <taxon>Bacteria</taxon>
        <taxon>Bacillati</taxon>
        <taxon>Actinomycetota</taxon>
        <taxon>Actinomycetes</taxon>
        <taxon>Mycobacteriales</taxon>
        <taxon>Nocardiaceae</taxon>
        <taxon>Nocardia</taxon>
    </lineage>
</organism>
<gene>
    <name evidence="1" type="ORF">FEK34_00015</name>
    <name evidence="2" type="ORF">FEK35_28800</name>
</gene>
<evidence type="ECO:0000313" key="1">
    <source>
        <dbReference type="EMBL" id="TLF82191.1"/>
    </source>
</evidence>
<dbReference type="EMBL" id="VBUT01000001">
    <property type="protein sequence ID" value="TLF82191.1"/>
    <property type="molecule type" value="Genomic_DNA"/>
</dbReference>
<protein>
    <submittedName>
        <fullName evidence="1">DUF2550 family protein</fullName>
    </submittedName>
</protein>
<proteinExistence type="predicted"/>
<evidence type="ECO:0000313" key="2">
    <source>
        <dbReference type="EMBL" id="TLF94847.1"/>
    </source>
</evidence>
<dbReference type="Proteomes" id="UP000308349">
    <property type="component" value="Unassembled WGS sequence"/>
</dbReference>
<dbReference type="AlphaFoldDB" id="A0A2L2JKY1"/>
<dbReference type="InterPro" id="IPR019675">
    <property type="entry name" value="DUF2550"/>
</dbReference>
<dbReference type="Proteomes" id="UP000306378">
    <property type="component" value="Unassembled WGS sequence"/>
</dbReference>
<name>A0A2L2JKY1_9NOCA</name>
<dbReference type="Pfam" id="PF10739">
    <property type="entry name" value="DUF2550"/>
    <property type="match status" value="1"/>
</dbReference>
<evidence type="ECO:0000313" key="4">
    <source>
        <dbReference type="Proteomes" id="UP000308349"/>
    </source>
</evidence>
<evidence type="ECO:0000313" key="3">
    <source>
        <dbReference type="Proteomes" id="UP000306378"/>
    </source>
</evidence>
<sequence length="144" mass="16112">MHTGMVLLIILVCLLVALALASTYRLVMLRRGGTAAILRVLPARGGERWRHGLIRYDEDRLVFFKLSSLKLGPDSVIHRRGIEVGERRGPRGDEYDIMTDEIAVIAVSDAQGSFELALDRGSLAAFLSWVESRPSDRARRMRGH</sequence>
<reference evidence="3 4" key="1">
    <citation type="submission" date="2019-05" db="EMBL/GenBank/DDBJ databases">
        <title>Genomes sequences of two Nocardia cyriacigeorgica environmental isolates, type strains Nocardia asteroides ATCC 19247 and Nocardia cyriacigeorgica DSM 44484.</title>
        <authorList>
            <person name="Vautrin F."/>
            <person name="Bergeron E."/>
            <person name="Dubost A."/>
            <person name="Abrouk D."/>
            <person name="Rodriguez Nava V."/>
            <person name="Pujic P."/>
        </authorList>
    </citation>
    <scope>NUCLEOTIDE SEQUENCE [LARGE SCALE GENOMIC DNA]</scope>
    <source>
        <strain evidence="2 4">EML 1456</strain>
        <strain evidence="1 3">EML 446</strain>
    </source>
</reference>